<dbReference type="InterPro" id="IPR021109">
    <property type="entry name" value="Peptidase_aspartic_dom_sf"/>
</dbReference>
<proteinExistence type="predicted"/>
<gene>
    <name evidence="1" type="ORF">EPI10_016385</name>
</gene>
<dbReference type="Gene3D" id="3.30.70.270">
    <property type="match status" value="1"/>
</dbReference>
<dbReference type="Gene3D" id="2.40.70.10">
    <property type="entry name" value="Acid Proteases"/>
    <property type="match status" value="1"/>
</dbReference>
<keyword evidence="2" id="KW-1185">Reference proteome</keyword>
<dbReference type="InterPro" id="IPR053134">
    <property type="entry name" value="RNA-dir_DNA_polymerase"/>
</dbReference>
<protein>
    <submittedName>
        <fullName evidence="1">Reverse transcriptase</fullName>
    </submittedName>
</protein>
<evidence type="ECO:0000313" key="2">
    <source>
        <dbReference type="Proteomes" id="UP000325315"/>
    </source>
</evidence>
<dbReference type="InterPro" id="IPR043502">
    <property type="entry name" value="DNA/RNA_pol_sf"/>
</dbReference>
<sequence>MRFEATIGQMKAIFMVDSGSTHNFLDNKLVAKLGLSVEHNRQMKITVADRRRLLTREQVRLSSDTQAAIPKELQLFLDEFLDLFKVPTGLPPSRSQDHRIPLKDDKAVEKIGTWRLCVDYRHLNQLTVKDKFPIHIIEELLDELGQTRVFSKLDLRSEYTNWTFQKLLSRYDGHYEFLLMPFGLINVSSTF</sequence>
<dbReference type="PANTHER" id="PTHR24559:SF450">
    <property type="entry name" value="RNA-DIRECTED DNA POLYMERASE HOMOLOG"/>
    <property type="match status" value="1"/>
</dbReference>
<dbReference type="SUPFAM" id="SSF56672">
    <property type="entry name" value="DNA/RNA polymerases"/>
    <property type="match status" value="1"/>
</dbReference>
<comment type="caution">
    <text evidence="1">The sequence shown here is derived from an EMBL/GenBank/DDBJ whole genome shotgun (WGS) entry which is preliminary data.</text>
</comment>
<accession>A0A5B6VNS6</accession>
<dbReference type="CDD" id="cd00303">
    <property type="entry name" value="retropepsin_like"/>
    <property type="match status" value="1"/>
</dbReference>
<dbReference type="AlphaFoldDB" id="A0A5B6VNS6"/>
<dbReference type="GO" id="GO:0003964">
    <property type="term" value="F:RNA-directed DNA polymerase activity"/>
    <property type="evidence" value="ECO:0007669"/>
    <property type="project" value="UniProtKB-KW"/>
</dbReference>
<name>A0A5B6VNS6_9ROSI</name>
<dbReference type="Proteomes" id="UP000325315">
    <property type="component" value="Unassembled WGS sequence"/>
</dbReference>
<organism evidence="1 2">
    <name type="scientific">Gossypium australe</name>
    <dbReference type="NCBI Taxonomy" id="47621"/>
    <lineage>
        <taxon>Eukaryota</taxon>
        <taxon>Viridiplantae</taxon>
        <taxon>Streptophyta</taxon>
        <taxon>Embryophyta</taxon>
        <taxon>Tracheophyta</taxon>
        <taxon>Spermatophyta</taxon>
        <taxon>Magnoliopsida</taxon>
        <taxon>eudicotyledons</taxon>
        <taxon>Gunneridae</taxon>
        <taxon>Pentapetalae</taxon>
        <taxon>rosids</taxon>
        <taxon>malvids</taxon>
        <taxon>Malvales</taxon>
        <taxon>Malvaceae</taxon>
        <taxon>Malvoideae</taxon>
        <taxon>Gossypium</taxon>
    </lineage>
</organism>
<keyword evidence="1" id="KW-0548">Nucleotidyltransferase</keyword>
<dbReference type="EMBL" id="SMMG02000006">
    <property type="protein sequence ID" value="KAA3470697.1"/>
    <property type="molecule type" value="Genomic_DNA"/>
</dbReference>
<dbReference type="OrthoDB" id="1738534at2759"/>
<evidence type="ECO:0000313" key="1">
    <source>
        <dbReference type="EMBL" id="KAA3470697.1"/>
    </source>
</evidence>
<dbReference type="InterPro" id="IPR043128">
    <property type="entry name" value="Rev_trsase/Diguanyl_cyclase"/>
</dbReference>
<reference evidence="2" key="1">
    <citation type="journal article" date="2019" name="Plant Biotechnol. J.">
        <title>Genome sequencing of the Australian wild diploid species Gossypium australe highlights disease resistance and delayed gland morphogenesis.</title>
        <authorList>
            <person name="Cai Y."/>
            <person name="Cai X."/>
            <person name="Wang Q."/>
            <person name="Wang P."/>
            <person name="Zhang Y."/>
            <person name="Cai C."/>
            <person name="Xu Y."/>
            <person name="Wang K."/>
            <person name="Zhou Z."/>
            <person name="Wang C."/>
            <person name="Geng S."/>
            <person name="Li B."/>
            <person name="Dong Q."/>
            <person name="Hou Y."/>
            <person name="Wang H."/>
            <person name="Ai P."/>
            <person name="Liu Z."/>
            <person name="Yi F."/>
            <person name="Sun M."/>
            <person name="An G."/>
            <person name="Cheng J."/>
            <person name="Zhang Y."/>
            <person name="Shi Q."/>
            <person name="Xie Y."/>
            <person name="Shi X."/>
            <person name="Chang Y."/>
            <person name="Huang F."/>
            <person name="Chen Y."/>
            <person name="Hong S."/>
            <person name="Mi L."/>
            <person name="Sun Q."/>
            <person name="Zhang L."/>
            <person name="Zhou B."/>
            <person name="Peng R."/>
            <person name="Zhang X."/>
            <person name="Liu F."/>
        </authorList>
    </citation>
    <scope>NUCLEOTIDE SEQUENCE [LARGE SCALE GENOMIC DNA]</scope>
    <source>
        <strain evidence="2">cv. PA1801</strain>
    </source>
</reference>
<dbReference type="PANTHER" id="PTHR24559">
    <property type="entry name" value="TRANSPOSON TY3-I GAG-POL POLYPROTEIN"/>
    <property type="match status" value="1"/>
</dbReference>
<keyword evidence="1" id="KW-0695">RNA-directed DNA polymerase</keyword>
<dbReference type="Pfam" id="PF13650">
    <property type="entry name" value="Asp_protease_2"/>
    <property type="match status" value="1"/>
</dbReference>
<keyword evidence="1" id="KW-0808">Transferase</keyword>